<dbReference type="AlphaFoldDB" id="A0A0U1MP17"/>
<accession>A0A0U1MP17</accession>
<evidence type="ECO:0000313" key="2">
    <source>
        <dbReference type="Proteomes" id="UP000039437"/>
    </source>
</evidence>
<organism evidence="1 2">
    <name type="scientific">Staphylococcus aureus</name>
    <dbReference type="NCBI Taxonomy" id="1280"/>
    <lineage>
        <taxon>Bacteria</taxon>
        <taxon>Bacillati</taxon>
        <taxon>Bacillota</taxon>
        <taxon>Bacilli</taxon>
        <taxon>Bacillales</taxon>
        <taxon>Staphylococcaceae</taxon>
        <taxon>Staphylococcus</taxon>
    </lineage>
</organism>
<sequence>MHVTTKLKHNHKIMFTLLMIRSLINVGHVSYKGVFILLKTLVHSDH</sequence>
<protein>
    <submittedName>
        <fullName evidence="1">Uncharacterized protein</fullName>
    </submittedName>
</protein>
<gene>
    <name evidence="1" type="ORF">BN1321_260361</name>
</gene>
<dbReference type="Proteomes" id="UP000039437">
    <property type="component" value="Unassembled WGS sequence"/>
</dbReference>
<evidence type="ECO:0000313" key="1">
    <source>
        <dbReference type="EMBL" id="CRI12817.1"/>
    </source>
</evidence>
<dbReference type="EMBL" id="CVOQ01000019">
    <property type="protein sequence ID" value="CRI12817.1"/>
    <property type="molecule type" value="Genomic_DNA"/>
</dbReference>
<name>A0A0U1MP17_STAAU</name>
<proteinExistence type="predicted"/>
<reference evidence="1 2" key="1">
    <citation type="submission" date="2015-04" db="EMBL/GenBank/DDBJ databases">
        <authorList>
            <person name="Syromyatnikov M.Y."/>
            <person name="Popov V.N."/>
        </authorList>
    </citation>
    <scope>NUCLEOTIDE SEQUENCE [LARGE SCALE GENOMIC DNA]</scope>
    <source>
        <strain evidence="1 2">AH1</strain>
    </source>
</reference>